<dbReference type="GO" id="GO:0005829">
    <property type="term" value="C:cytosol"/>
    <property type="evidence" value="ECO:0007669"/>
    <property type="project" value="TreeGrafter"/>
</dbReference>
<comment type="function">
    <text evidence="1 9">The alpha subunit is responsible for the aldol cleavage of indoleglycerol phosphate to indole and glyceraldehyde 3-phosphate.</text>
</comment>
<keyword evidence="5 9" id="KW-0822">Tryptophan biosynthesis</keyword>
<dbReference type="InterPro" id="IPR013785">
    <property type="entry name" value="Aldolase_TIM"/>
</dbReference>
<evidence type="ECO:0000256" key="6">
    <source>
        <dbReference type="ARBA" id="ARBA00023141"/>
    </source>
</evidence>
<reference evidence="11 12" key="1">
    <citation type="submission" date="2020-10" db="EMBL/GenBank/DDBJ databases">
        <title>Complete genome sequence of Paludibaculum fermentans P105T, a facultatively anaerobic acidobacterium capable of dissimilatory Fe(III) reduction.</title>
        <authorList>
            <person name="Dedysh S.N."/>
            <person name="Beletsky A.V."/>
            <person name="Kulichevskaya I.S."/>
            <person name="Mardanov A.V."/>
            <person name="Ravin N.V."/>
        </authorList>
    </citation>
    <scope>NUCLEOTIDE SEQUENCE [LARGE SCALE GENOMIC DNA]</scope>
    <source>
        <strain evidence="11 12">P105</strain>
    </source>
</reference>
<comment type="pathway">
    <text evidence="2 9">Amino-acid biosynthesis; L-tryptophan biosynthesis; L-tryptophan from chorismate: step 5/5.</text>
</comment>
<dbReference type="UniPathway" id="UPA00035">
    <property type="reaction ID" value="UER00044"/>
</dbReference>
<accession>A0A7S7NQF3</accession>
<comment type="similarity">
    <text evidence="9 10">Belongs to the TrpA family.</text>
</comment>
<dbReference type="RefSeq" id="WP_194449520.1">
    <property type="nucleotide sequence ID" value="NZ_CP063849.1"/>
</dbReference>
<dbReference type="GO" id="GO:0004834">
    <property type="term" value="F:tryptophan synthase activity"/>
    <property type="evidence" value="ECO:0007669"/>
    <property type="project" value="UniProtKB-UniRule"/>
</dbReference>
<keyword evidence="7 9" id="KW-0456">Lyase</keyword>
<dbReference type="NCBIfam" id="TIGR00262">
    <property type="entry name" value="trpA"/>
    <property type="match status" value="1"/>
</dbReference>
<keyword evidence="4 9" id="KW-0028">Amino-acid biosynthesis</keyword>
<dbReference type="SUPFAM" id="SSF51366">
    <property type="entry name" value="Ribulose-phoshate binding barrel"/>
    <property type="match status" value="1"/>
</dbReference>
<evidence type="ECO:0000256" key="9">
    <source>
        <dbReference type="HAMAP-Rule" id="MF_00131"/>
    </source>
</evidence>
<dbReference type="Pfam" id="PF00290">
    <property type="entry name" value="Trp_syntA"/>
    <property type="match status" value="1"/>
</dbReference>
<keyword evidence="6 9" id="KW-0057">Aromatic amino acid biosynthesis</keyword>
<sequence>MPSSERIARCFEACKQAGRPALVAYLTAGDPHPDRTVELALALERGGADVLELGVPFSDPIADGPVIQHASDRALHAGTTVARVLEIAKEIRARSAMPIILFSYMNPLLRYGFDRLCTEARAAGVDGCLFTDLSVEEADSTVAAMKKHGLDTVFLAAPTSTERRLKLVAEYSTGFVYVVSRTGVTGEQATVAGGVHELVSQLKALTPLPVAVGFGISRREHVEAIGGYADGVVVGSAFMRVVEEHGASADLAAQLESFTRGLSGRP</sequence>
<evidence type="ECO:0000256" key="10">
    <source>
        <dbReference type="RuleBase" id="RU003662"/>
    </source>
</evidence>
<comment type="catalytic activity">
    <reaction evidence="8 9">
        <text>(1S,2R)-1-C-(indol-3-yl)glycerol 3-phosphate + L-serine = D-glyceraldehyde 3-phosphate + L-tryptophan + H2O</text>
        <dbReference type="Rhea" id="RHEA:10532"/>
        <dbReference type="ChEBI" id="CHEBI:15377"/>
        <dbReference type="ChEBI" id="CHEBI:33384"/>
        <dbReference type="ChEBI" id="CHEBI:57912"/>
        <dbReference type="ChEBI" id="CHEBI:58866"/>
        <dbReference type="ChEBI" id="CHEBI:59776"/>
        <dbReference type="EC" id="4.2.1.20"/>
    </reaction>
</comment>
<dbReference type="InterPro" id="IPR018204">
    <property type="entry name" value="Trp_synthase_alpha_AS"/>
</dbReference>
<evidence type="ECO:0000256" key="2">
    <source>
        <dbReference type="ARBA" id="ARBA00004733"/>
    </source>
</evidence>
<dbReference type="Gene3D" id="3.20.20.70">
    <property type="entry name" value="Aldolase class I"/>
    <property type="match status" value="1"/>
</dbReference>
<evidence type="ECO:0000256" key="3">
    <source>
        <dbReference type="ARBA" id="ARBA00011270"/>
    </source>
</evidence>
<evidence type="ECO:0000256" key="4">
    <source>
        <dbReference type="ARBA" id="ARBA00022605"/>
    </source>
</evidence>
<dbReference type="AlphaFoldDB" id="A0A7S7NQF3"/>
<dbReference type="PANTHER" id="PTHR43406:SF1">
    <property type="entry name" value="TRYPTOPHAN SYNTHASE ALPHA CHAIN, CHLOROPLASTIC"/>
    <property type="match status" value="1"/>
</dbReference>
<evidence type="ECO:0000256" key="7">
    <source>
        <dbReference type="ARBA" id="ARBA00023239"/>
    </source>
</evidence>
<dbReference type="KEGG" id="pfer:IRI77_34805"/>
<keyword evidence="12" id="KW-1185">Reference proteome</keyword>
<name>A0A7S7NQF3_PALFE</name>
<gene>
    <name evidence="9" type="primary">trpA</name>
    <name evidence="11" type="ORF">IRI77_34805</name>
</gene>
<evidence type="ECO:0000256" key="8">
    <source>
        <dbReference type="ARBA" id="ARBA00049047"/>
    </source>
</evidence>
<dbReference type="FunFam" id="3.20.20.70:FF:000037">
    <property type="entry name" value="Tryptophan synthase alpha chain"/>
    <property type="match status" value="1"/>
</dbReference>
<dbReference type="HAMAP" id="MF_00131">
    <property type="entry name" value="Trp_synth_alpha"/>
    <property type="match status" value="1"/>
</dbReference>
<comment type="subunit">
    <text evidence="3 9">Tetramer of two alpha and two beta chains.</text>
</comment>
<dbReference type="PROSITE" id="PS00167">
    <property type="entry name" value="TRP_SYNTHASE_ALPHA"/>
    <property type="match status" value="1"/>
</dbReference>
<dbReference type="InterPro" id="IPR011060">
    <property type="entry name" value="RibuloseP-bd_barrel"/>
</dbReference>
<evidence type="ECO:0000256" key="1">
    <source>
        <dbReference type="ARBA" id="ARBA00003365"/>
    </source>
</evidence>
<proteinExistence type="inferred from homology"/>
<dbReference type="EC" id="4.2.1.20" evidence="9"/>
<dbReference type="PANTHER" id="PTHR43406">
    <property type="entry name" value="TRYPTOPHAN SYNTHASE, ALPHA CHAIN"/>
    <property type="match status" value="1"/>
</dbReference>
<feature type="active site" description="Proton acceptor" evidence="9">
    <location>
        <position position="52"/>
    </location>
</feature>
<dbReference type="CDD" id="cd04724">
    <property type="entry name" value="Tryptophan_synthase_alpha"/>
    <property type="match status" value="1"/>
</dbReference>
<dbReference type="Proteomes" id="UP000593892">
    <property type="component" value="Chromosome"/>
</dbReference>
<feature type="active site" description="Proton acceptor" evidence="9">
    <location>
        <position position="63"/>
    </location>
</feature>
<protein>
    <recommendedName>
        <fullName evidence="9">Tryptophan synthase alpha chain</fullName>
        <ecNumber evidence="9">4.2.1.20</ecNumber>
    </recommendedName>
</protein>
<evidence type="ECO:0000313" key="12">
    <source>
        <dbReference type="Proteomes" id="UP000593892"/>
    </source>
</evidence>
<evidence type="ECO:0000256" key="5">
    <source>
        <dbReference type="ARBA" id="ARBA00022822"/>
    </source>
</evidence>
<evidence type="ECO:0000313" key="11">
    <source>
        <dbReference type="EMBL" id="QOY87853.1"/>
    </source>
</evidence>
<organism evidence="11 12">
    <name type="scientific">Paludibaculum fermentans</name>
    <dbReference type="NCBI Taxonomy" id="1473598"/>
    <lineage>
        <taxon>Bacteria</taxon>
        <taxon>Pseudomonadati</taxon>
        <taxon>Acidobacteriota</taxon>
        <taxon>Terriglobia</taxon>
        <taxon>Bryobacterales</taxon>
        <taxon>Bryobacteraceae</taxon>
        <taxon>Paludibaculum</taxon>
    </lineage>
</organism>
<dbReference type="InterPro" id="IPR002028">
    <property type="entry name" value="Trp_synthase_suA"/>
</dbReference>
<dbReference type="EMBL" id="CP063849">
    <property type="protein sequence ID" value="QOY87853.1"/>
    <property type="molecule type" value="Genomic_DNA"/>
</dbReference>